<dbReference type="InterPro" id="IPR025558">
    <property type="entry name" value="DUF4283"/>
</dbReference>
<comment type="caution">
    <text evidence="3">The sequence shown here is derived from an EMBL/GenBank/DDBJ whole genome shotgun (WGS) entry which is preliminary data.</text>
</comment>
<proteinExistence type="predicted"/>
<dbReference type="PANTHER" id="PTHR31286:SF167">
    <property type="entry name" value="OS09G0268800 PROTEIN"/>
    <property type="match status" value="1"/>
</dbReference>
<dbReference type="Proteomes" id="UP000593572">
    <property type="component" value="Unassembled WGS sequence"/>
</dbReference>
<feature type="domain" description="DUF4283" evidence="2">
    <location>
        <begin position="38"/>
        <end position="109"/>
    </location>
</feature>
<dbReference type="EMBL" id="JABEZX010000003">
    <property type="protein sequence ID" value="MBA0551897.1"/>
    <property type="molecule type" value="Genomic_DNA"/>
</dbReference>
<organism evidence="3 4">
    <name type="scientific">Gossypium lobatum</name>
    <dbReference type="NCBI Taxonomy" id="34289"/>
    <lineage>
        <taxon>Eukaryota</taxon>
        <taxon>Viridiplantae</taxon>
        <taxon>Streptophyta</taxon>
        <taxon>Embryophyta</taxon>
        <taxon>Tracheophyta</taxon>
        <taxon>Spermatophyta</taxon>
        <taxon>Magnoliopsida</taxon>
        <taxon>eudicotyledons</taxon>
        <taxon>Gunneridae</taxon>
        <taxon>Pentapetalae</taxon>
        <taxon>rosids</taxon>
        <taxon>malvids</taxon>
        <taxon>Malvales</taxon>
        <taxon>Malvaceae</taxon>
        <taxon>Malvoideae</taxon>
        <taxon>Gossypium</taxon>
    </lineage>
</organism>
<protein>
    <recommendedName>
        <fullName evidence="2">DUF4283 domain-containing protein</fullName>
    </recommendedName>
</protein>
<evidence type="ECO:0000259" key="2">
    <source>
        <dbReference type="Pfam" id="PF14111"/>
    </source>
</evidence>
<reference evidence="3 4" key="1">
    <citation type="journal article" date="2019" name="Genome Biol. Evol.">
        <title>Insights into the evolution of the New World diploid cottons (Gossypium, subgenus Houzingenia) based on genome sequencing.</title>
        <authorList>
            <person name="Grover C.E."/>
            <person name="Arick M.A. 2nd"/>
            <person name="Thrash A."/>
            <person name="Conover J.L."/>
            <person name="Sanders W.S."/>
            <person name="Peterson D.G."/>
            <person name="Frelichowski J.E."/>
            <person name="Scheffler J.A."/>
            <person name="Scheffler B.E."/>
            <person name="Wendel J.F."/>
        </authorList>
    </citation>
    <scope>NUCLEOTIDE SEQUENCE [LARGE SCALE GENOMIC DNA]</scope>
    <source>
        <strain evidence="3">157</strain>
        <tissue evidence="3">Leaf</tissue>
    </source>
</reference>
<name>A0A7J8LHF7_9ROSI</name>
<sequence>MEESGGDDREERDEISLLAKEIAQLSVKGSMVVPRSKPTLICTVWTEKLYNPDSFRAHMRGIWKVRKKFEIQMVGQNLILIIFEMEEDVEMILEGRPWLFRKSIILFDKLCQAVERDQIRLISSPFWIKIDSCFPEFDKKDLLHAIGATFGGVLRYEINEEFCRLRINLDVQRPLRRGIFVSTDYVSKVGAQSSYTGGERVSPNNIKSTERGNNEDCFSGLGEAEKLNNCIRKKGQNPYHEKKVNWTRTQAGATIIPVKVKNNTRKRKSLDADLKRCYKENVDRDGIKRLKQDTSEHYDKGPSEMMVDNYEQLDAQDLKRSTAASRQADRAQ</sequence>
<gene>
    <name evidence="3" type="ORF">Golob_022754</name>
</gene>
<feature type="region of interest" description="Disordered" evidence="1">
    <location>
        <begin position="311"/>
        <end position="332"/>
    </location>
</feature>
<evidence type="ECO:0000313" key="4">
    <source>
        <dbReference type="Proteomes" id="UP000593572"/>
    </source>
</evidence>
<evidence type="ECO:0000313" key="3">
    <source>
        <dbReference type="EMBL" id="MBA0551897.1"/>
    </source>
</evidence>
<evidence type="ECO:0000256" key="1">
    <source>
        <dbReference type="SAM" id="MobiDB-lite"/>
    </source>
</evidence>
<keyword evidence="4" id="KW-1185">Reference proteome</keyword>
<dbReference type="InterPro" id="IPR040256">
    <property type="entry name" value="At4g02000-like"/>
</dbReference>
<accession>A0A7J8LHF7</accession>
<dbReference type="Pfam" id="PF14111">
    <property type="entry name" value="DUF4283"/>
    <property type="match status" value="1"/>
</dbReference>
<dbReference type="PANTHER" id="PTHR31286">
    <property type="entry name" value="GLYCINE-RICH CELL WALL STRUCTURAL PROTEIN 1.8-LIKE"/>
    <property type="match status" value="1"/>
</dbReference>
<dbReference type="AlphaFoldDB" id="A0A7J8LHF7"/>